<dbReference type="InParanoid" id="A0A251RRS0"/>
<dbReference type="AlphaFoldDB" id="A0A251RRS0"/>
<reference evidence="1 3" key="1">
    <citation type="journal article" date="2017" name="Nature">
        <title>The sunflower genome provides insights into oil metabolism, flowering and Asterid evolution.</title>
        <authorList>
            <person name="Badouin H."/>
            <person name="Gouzy J."/>
            <person name="Grassa C.J."/>
            <person name="Murat F."/>
            <person name="Staton S.E."/>
            <person name="Cottret L."/>
            <person name="Lelandais-Briere C."/>
            <person name="Owens G.L."/>
            <person name="Carrere S."/>
            <person name="Mayjonade B."/>
            <person name="Legrand L."/>
            <person name="Gill N."/>
            <person name="Kane N.C."/>
            <person name="Bowers J.E."/>
            <person name="Hubner S."/>
            <person name="Bellec A."/>
            <person name="Berard A."/>
            <person name="Berges H."/>
            <person name="Blanchet N."/>
            <person name="Boniface M.C."/>
            <person name="Brunel D."/>
            <person name="Catrice O."/>
            <person name="Chaidir N."/>
            <person name="Claudel C."/>
            <person name="Donnadieu C."/>
            <person name="Faraut T."/>
            <person name="Fievet G."/>
            <person name="Helmstetter N."/>
            <person name="King M."/>
            <person name="Knapp S.J."/>
            <person name="Lai Z."/>
            <person name="Le Paslier M.C."/>
            <person name="Lippi Y."/>
            <person name="Lorenzon L."/>
            <person name="Mandel J.R."/>
            <person name="Marage G."/>
            <person name="Marchand G."/>
            <person name="Marquand E."/>
            <person name="Bret-Mestries E."/>
            <person name="Morien E."/>
            <person name="Nambeesan S."/>
            <person name="Nguyen T."/>
            <person name="Pegot-Espagnet P."/>
            <person name="Pouilly N."/>
            <person name="Raftis F."/>
            <person name="Sallet E."/>
            <person name="Schiex T."/>
            <person name="Thomas J."/>
            <person name="Vandecasteele C."/>
            <person name="Vares D."/>
            <person name="Vear F."/>
            <person name="Vautrin S."/>
            <person name="Crespi M."/>
            <person name="Mangin B."/>
            <person name="Burke J.M."/>
            <person name="Salse J."/>
            <person name="Munos S."/>
            <person name="Vincourt P."/>
            <person name="Rieseberg L.H."/>
            <person name="Langlade N.B."/>
        </authorList>
    </citation>
    <scope>NUCLEOTIDE SEQUENCE [LARGE SCALE GENOMIC DNA]</scope>
    <source>
        <strain evidence="3">cv. SF193</strain>
        <tissue evidence="1">Leaves</tissue>
    </source>
</reference>
<dbReference type="EMBL" id="MNCJ02000332">
    <property type="protein sequence ID" value="KAF5756499.1"/>
    <property type="molecule type" value="Genomic_DNA"/>
</dbReference>
<reference evidence="2" key="2">
    <citation type="submission" date="2017-02" db="EMBL/GenBank/DDBJ databases">
        <title>Sunflower complete genome.</title>
        <authorList>
            <person name="Langlade N."/>
            <person name="Munos S."/>
        </authorList>
    </citation>
    <scope>NUCLEOTIDE SEQUENCE [LARGE SCALE GENOMIC DNA]</scope>
    <source>
        <tissue evidence="2">Leaves</tissue>
    </source>
</reference>
<dbReference type="Proteomes" id="UP000215914">
    <property type="component" value="Chromosome 17"/>
</dbReference>
<evidence type="ECO:0000313" key="3">
    <source>
        <dbReference type="Proteomes" id="UP000215914"/>
    </source>
</evidence>
<evidence type="ECO:0000313" key="1">
    <source>
        <dbReference type="EMBL" id="KAF5756499.1"/>
    </source>
</evidence>
<accession>A0A251RRS0</accession>
<name>A0A251RRS0_HELAN</name>
<protein>
    <submittedName>
        <fullName evidence="2">Uncharacterized protein</fullName>
    </submittedName>
</protein>
<keyword evidence="3" id="KW-1185">Reference proteome</keyword>
<sequence>MATPSVAVNGDFWRDVRVPTSPFSARVPSQSKRSEPFMCVGVSLMMSEAIKSLAVCKCIARC</sequence>
<dbReference type="EMBL" id="CM007906">
    <property type="protein sequence ID" value="OTF87042.1"/>
    <property type="molecule type" value="Genomic_DNA"/>
</dbReference>
<gene>
    <name evidence="2" type="ORF">HannXRQ_Chr17g0557391</name>
    <name evidence="1" type="ORF">HanXRQr2_Chr17g0815421</name>
</gene>
<organism evidence="2 3">
    <name type="scientific">Helianthus annuus</name>
    <name type="common">Common sunflower</name>
    <dbReference type="NCBI Taxonomy" id="4232"/>
    <lineage>
        <taxon>Eukaryota</taxon>
        <taxon>Viridiplantae</taxon>
        <taxon>Streptophyta</taxon>
        <taxon>Embryophyta</taxon>
        <taxon>Tracheophyta</taxon>
        <taxon>Spermatophyta</taxon>
        <taxon>Magnoliopsida</taxon>
        <taxon>eudicotyledons</taxon>
        <taxon>Gunneridae</taxon>
        <taxon>Pentapetalae</taxon>
        <taxon>asterids</taxon>
        <taxon>campanulids</taxon>
        <taxon>Asterales</taxon>
        <taxon>Asteraceae</taxon>
        <taxon>Asteroideae</taxon>
        <taxon>Heliantheae alliance</taxon>
        <taxon>Heliantheae</taxon>
        <taxon>Helianthus</taxon>
    </lineage>
</organism>
<proteinExistence type="predicted"/>
<reference evidence="1" key="3">
    <citation type="submission" date="2020-06" db="EMBL/GenBank/DDBJ databases">
        <title>Helianthus annuus Genome sequencing and assembly Release 2.</title>
        <authorList>
            <person name="Gouzy J."/>
            <person name="Langlade N."/>
            <person name="Munos S."/>
        </authorList>
    </citation>
    <scope>NUCLEOTIDE SEQUENCE</scope>
    <source>
        <tissue evidence="1">Leaves</tissue>
    </source>
</reference>
<evidence type="ECO:0000313" key="2">
    <source>
        <dbReference type="EMBL" id="OTF87042.1"/>
    </source>
</evidence>
<dbReference type="Gramene" id="mRNA:HanXRQr2_Chr17g0815421">
    <property type="protein sequence ID" value="mRNA:HanXRQr2_Chr17g0815421"/>
    <property type="gene ID" value="HanXRQr2_Chr17g0815421"/>
</dbReference>